<dbReference type="Pfam" id="PF00394">
    <property type="entry name" value="Cu-oxidase"/>
    <property type="match status" value="1"/>
</dbReference>
<feature type="domain" description="Plastocyanin-like" evidence="6">
    <location>
        <begin position="592"/>
        <end position="712"/>
    </location>
</feature>
<dbReference type="OrthoDB" id="9757546at2"/>
<dbReference type="EMBL" id="CP021323">
    <property type="protein sequence ID" value="ARS52748.1"/>
    <property type="molecule type" value="Genomic_DNA"/>
</dbReference>
<dbReference type="CDD" id="cd13874">
    <property type="entry name" value="CuRO_2_CopA"/>
    <property type="match status" value="1"/>
</dbReference>
<feature type="domain" description="Plastocyanin-like" evidence="7">
    <location>
        <begin position="63"/>
        <end position="174"/>
    </location>
</feature>
<dbReference type="InterPro" id="IPR034282">
    <property type="entry name" value="CuRO_2_CopA"/>
</dbReference>
<dbReference type="PANTHER" id="PTHR11709">
    <property type="entry name" value="MULTI-COPPER OXIDASE"/>
    <property type="match status" value="1"/>
</dbReference>
<dbReference type="RefSeq" id="WP_086621503.1">
    <property type="nucleotide sequence ID" value="NZ_CP021323.1"/>
</dbReference>
<dbReference type="PROSITE" id="PS00079">
    <property type="entry name" value="MULTICOPPER_OXIDASE1"/>
    <property type="match status" value="2"/>
</dbReference>
<feature type="region of interest" description="Disordered" evidence="4">
    <location>
        <begin position="353"/>
        <end position="376"/>
    </location>
</feature>
<keyword evidence="9" id="KW-1185">Reference proteome</keyword>
<evidence type="ECO:0000259" key="6">
    <source>
        <dbReference type="Pfam" id="PF07731"/>
    </source>
</evidence>
<dbReference type="Pfam" id="PF07731">
    <property type="entry name" value="Cu-oxidase_2"/>
    <property type="match status" value="1"/>
</dbReference>
<evidence type="ECO:0000256" key="4">
    <source>
        <dbReference type="SAM" id="MobiDB-lite"/>
    </source>
</evidence>
<keyword evidence="1" id="KW-0479">Metal-binding</keyword>
<dbReference type="AlphaFoldDB" id="A0A2Z2H629"/>
<sequence>MTRHLMDNDRRRLLLALAGTGALAGVSALLPGYARGAPLTPRAGNAAQVNGGVPGPVLLDFDVRRERVAIAGGHGSGITINRSIPAPLVELWEGQQAHLRIHNHLDEDTSIHWHGLLLPFQMDGVPGVSFPGIAAGETFEVRFPVRQSGTYWYHSHSGMQEQKGLTGPLVVHPASPHRVTADREFVIMLNDWTFDDPHRIMARLKSSGEYYNFNQRTVGDFFDAVEKEGWAATVRDRLAWNNMRMSPRDIADVTGATYSYLMNGLHPAVGWEGVFRPGERIRLRVINASAMTYFNFRIPGLAMTVVGADGEQVEPVDTDEFQIGVAETYDVIVEPQADRAYTLVAESMDRSGHALGTLTPRPGMRAAVPDLRKPPQRTMMDMGMDHGGMAGMNHGASASKGMDHGGMAGMNHGASASKGMDHGGMAGMNHGASTSKGMDHSGMAGMHHGASTSKGMDHSGMAGMSGMNHGASASKGMDHSGMAGMSGMNHGASASKGMDHGGMAGMNHGASASKGMDHGGMAGMNHGAMEAGGGMGPVVGQHGPGDHGPGNINVAETLRYRLGEPGTGLEDVGHRVLTYSQLRNIRPMRDQRPPSRTIELHLTGNMERYMWSFDGVKYSESEPIDIVLGDRIRLVLINDTMMEHPIHLHGMFMELENGQGDRLPFKHTLSVLPASRASLLLTADEPGRWAFHCHLLYHMDAGMFRVVRVAPAEVLSNV</sequence>
<dbReference type="InterPro" id="IPR045087">
    <property type="entry name" value="Cu-oxidase_fam"/>
</dbReference>
<dbReference type="PANTHER" id="PTHR11709:SF394">
    <property type="entry name" value="FI03373P-RELATED"/>
    <property type="match status" value="1"/>
</dbReference>
<protein>
    <submittedName>
        <fullName evidence="8">Copper resistance protein CopA</fullName>
    </submittedName>
</protein>
<evidence type="ECO:0000259" key="7">
    <source>
        <dbReference type="Pfam" id="PF07732"/>
    </source>
</evidence>
<dbReference type="InterPro" id="IPR033138">
    <property type="entry name" value="Cu_oxidase_CS"/>
</dbReference>
<gene>
    <name evidence="8" type="ORF">B9G99_07560</name>
</gene>
<dbReference type="KEGG" id="kus:B9G99_07560"/>
<feature type="domain" description="Plastocyanin-like" evidence="5">
    <location>
        <begin position="184"/>
        <end position="349"/>
    </location>
</feature>
<dbReference type="InterPro" id="IPR008972">
    <property type="entry name" value="Cupredoxin"/>
</dbReference>
<evidence type="ECO:0000256" key="1">
    <source>
        <dbReference type="ARBA" id="ARBA00022723"/>
    </source>
</evidence>
<evidence type="ECO:0000313" key="9">
    <source>
        <dbReference type="Proteomes" id="UP000250025"/>
    </source>
</evidence>
<dbReference type="InterPro" id="IPR006311">
    <property type="entry name" value="TAT_signal"/>
</dbReference>
<dbReference type="InterPro" id="IPR011706">
    <property type="entry name" value="Cu-oxidase_C"/>
</dbReference>
<dbReference type="Gene3D" id="2.60.40.420">
    <property type="entry name" value="Cupredoxins - blue copper proteins"/>
    <property type="match status" value="3"/>
</dbReference>
<evidence type="ECO:0000256" key="2">
    <source>
        <dbReference type="ARBA" id="ARBA00023002"/>
    </source>
</evidence>
<dbReference type="InterPro" id="IPR034279">
    <property type="entry name" value="CuRO_3_CopA"/>
</dbReference>
<dbReference type="Proteomes" id="UP000250025">
    <property type="component" value="Chromosome"/>
</dbReference>
<evidence type="ECO:0000259" key="5">
    <source>
        <dbReference type="Pfam" id="PF00394"/>
    </source>
</evidence>
<dbReference type="NCBIfam" id="TIGR01480">
    <property type="entry name" value="copper_res_A"/>
    <property type="match status" value="1"/>
</dbReference>
<dbReference type="CDD" id="cd13896">
    <property type="entry name" value="CuRO_3_CopA"/>
    <property type="match status" value="1"/>
</dbReference>
<dbReference type="GO" id="GO:0005507">
    <property type="term" value="F:copper ion binding"/>
    <property type="evidence" value="ECO:0007669"/>
    <property type="project" value="InterPro"/>
</dbReference>
<dbReference type="GO" id="GO:0016491">
    <property type="term" value="F:oxidoreductase activity"/>
    <property type="evidence" value="ECO:0007669"/>
    <property type="project" value="UniProtKB-KW"/>
</dbReference>
<name>A0A2Z2H629_9GAMM</name>
<reference evidence="8 9" key="1">
    <citation type="journal article" date="2017" name="Int. J. Syst. Evol. Microbiol.">
        <title>Kushneria konosiri sp. nov., isolated from the Korean salt-fermented seafood Daemi-jeot.</title>
        <authorList>
            <person name="Yun J.H."/>
            <person name="Park S.K."/>
            <person name="Lee J.Y."/>
            <person name="Jung M.J."/>
            <person name="Bae J.W."/>
        </authorList>
    </citation>
    <scope>NUCLEOTIDE SEQUENCE [LARGE SCALE GENOMIC DNA]</scope>
    <source>
        <strain evidence="8 9">X49</strain>
    </source>
</reference>
<evidence type="ECO:0000313" key="8">
    <source>
        <dbReference type="EMBL" id="ARS52748.1"/>
    </source>
</evidence>
<keyword evidence="3" id="KW-0186">Copper</keyword>
<dbReference type="InterPro" id="IPR002355">
    <property type="entry name" value="Cu_oxidase_Cu_BS"/>
</dbReference>
<dbReference type="InterPro" id="IPR011707">
    <property type="entry name" value="Cu-oxidase-like_N"/>
</dbReference>
<dbReference type="PROSITE" id="PS51318">
    <property type="entry name" value="TAT"/>
    <property type="match status" value="1"/>
</dbReference>
<dbReference type="GO" id="GO:0042597">
    <property type="term" value="C:periplasmic space"/>
    <property type="evidence" value="ECO:0007669"/>
    <property type="project" value="InterPro"/>
</dbReference>
<dbReference type="PROSITE" id="PS00080">
    <property type="entry name" value="MULTICOPPER_OXIDASE2"/>
    <property type="match status" value="1"/>
</dbReference>
<dbReference type="InterPro" id="IPR006376">
    <property type="entry name" value="Cu-R_CopA"/>
</dbReference>
<dbReference type="SUPFAM" id="SSF49503">
    <property type="entry name" value="Cupredoxins"/>
    <property type="match status" value="3"/>
</dbReference>
<proteinExistence type="predicted"/>
<dbReference type="InterPro" id="IPR001117">
    <property type="entry name" value="Cu-oxidase_2nd"/>
</dbReference>
<organism evidence="8 9">
    <name type="scientific">Kushneria konosiri</name>
    <dbReference type="NCBI Taxonomy" id="698828"/>
    <lineage>
        <taxon>Bacteria</taxon>
        <taxon>Pseudomonadati</taxon>
        <taxon>Pseudomonadota</taxon>
        <taxon>Gammaproteobacteria</taxon>
        <taxon>Oceanospirillales</taxon>
        <taxon>Halomonadaceae</taxon>
        <taxon>Kushneria</taxon>
    </lineage>
</organism>
<keyword evidence="2" id="KW-0560">Oxidoreductase</keyword>
<accession>A0A2Z2H629</accession>
<evidence type="ECO:0000256" key="3">
    <source>
        <dbReference type="ARBA" id="ARBA00023008"/>
    </source>
</evidence>
<dbReference type="Pfam" id="PF07732">
    <property type="entry name" value="Cu-oxidase_3"/>
    <property type="match status" value="1"/>
</dbReference>